<evidence type="ECO:0000256" key="3">
    <source>
        <dbReference type="ARBA" id="ARBA00022827"/>
    </source>
</evidence>
<sequence>MSGVALHWFRKGIRLHDNVPLTKAIESCSTLIPIFILDTDFLDPKKVSANRLGFLLDSLKCLDEDLQERGSRLIVAKGKPSEVIFSLIEEFKINKLTFERGTEPFNKDLDDELIGIVNANDIEVYSNWGHILFNPDHILALNNGKTPVTMNVFLKLASSAPTPLKPIPAPEKIPPPPADFKPKNVEIFISTPTLSDLKEYGYDPEAMTTWFKAGEKEGIKIMEDFLKQKQRVASFEKPKTKPTALLPDTTALSPYLSVGSLSVRLFYHKLLEVLKSFKRHSKPPVSLEGQLYWRELTYLIGYSTPNFHQMRENPLCYQIPWTEGEAAQEALKKWEMGQTGYPAVDAAMNQLRSDGWMHHLARHLVACFLTRGDLWISWELGRDVFDKYLIDADWSINNFSWHWMSCSAFFYQFFRCYGPVSFFKKTDPNGDYIRKHVPILAKYPVKYIYEPWEAPKNVQEAAGCIIGQDYPRPIVEHKTVSQANMGKLKKAYDKNKADRAKPAKVNAEKLEKPLAKSKLR</sequence>
<keyword evidence="8" id="KW-0456">Lyase</keyword>
<dbReference type="GO" id="GO:0043153">
    <property type="term" value="P:entrainment of circadian clock by photoperiod"/>
    <property type="evidence" value="ECO:0007669"/>
    <property type="project" value="TreeGrafter"/>
</dbReference>
<feature type="compositionally biased region" description="Basic and acidic residues" evidence="6">
    <location>
        <begin position="490"/>
        <end position="514"/>
    </location>
</feature>
<evidence type="ECO:0000256" key="1">
    <source>
        <dbReference type="ARBA" id="ARBA00005862"/>
    </source>
</evidence>
<accession>A0A1S6WNH3</accession>
<dbReference type="GO" id="GO:0032922">
    <property type="term" value="P:circadian regulation of gene expression"/>
    <property type="evidence" value="ECO:0007669"/>
    <property type="project" value="TreeGrafter"/>
</dbReference>
<feature type="site" description="Electron transfer via tryptophanyl radical" evidence="5">
    <location>
        <position position="401"/>
    </location>
</feature>
<dbReference type="InterPro" id="IPR005101">
    <property type="entry name" value="Cryptochr/Photolyase_FAD-bd"/>
</dbReference>
<dbReference type="EMBL" id="KY387943">
    <property type="protein sequence ID" value="AQX17843.1"/>
    <property type="molecule type" value="mRNA"/>
</dbReference>
<dbReference type="SUPFAM" id="SSF52425">
    <property type="entry name" value="Cryptochrome/photolyase, N-terminal domain"/>
    <property type="match status" value="1"/>
</dbReference>
<feature type="site" description="Electron transfer via tryptophanyl radical" evidence="5">
    <location>
        <position position="321"/>
    </location>
</feature>
<dbReference type="PANTHER" id="PTHR11455:SF9">
    <property type="entry name" value="CRYPTOCHROME CIRCADIAN CLOCK 5 ISOFORM X1"/>
    <property type="match status" value="1"/>
</dbReference>
<feature type="region of interest" description="Disordered" evidence="6">
    <location>
        <begin position="486"/>
        <end position="520"/>
    </location>
</feature>
<keyword evidence="2 4" id="KW-0285">Flavoprotein</keyword>
<dbReference type="AlphaFoldDB" id="A0A1S6WNH3"/>
<evidence type="ECO:0000256" key="2">
    <source>
        <dbReference type="ARBA" id="ARBA00022630"/>
    </source>
</evidence>
<reference evidence="8" key="1">
    <citation type="submission" date="2016-10" db="EMBL/GenBank/DDBJ databases">
        <title>Transcriptomic survey across the phylum Ctenophora.</title>
        <authorList>
            <person name="Francis W.R."/>
            <person name="Haddock S.H.D."/>
        </authorList>
    </citation>
    <scope>NUCLEOTIDE SEQUENCE</scope>
    <source>
        <strain evidence="8">20060928BW</strain>
    </source>
</reference>
<feature type="binding site" evidence="4">
    <location>
        <begin position="249"/>
        <end position="253"/>
    </location>
    <ligand>
        <name>FAD</name>
        <dbReference type="ChEBI" id="CHEBI:57692"/>
    </ligand>
</feature>
<dbReference type="Pfam" id="PF00875">
    <property type="entry name" value="DNA_photolyase"/>
    <property type="match status" value="1"/>
</dbReference>
<dbReference type="InterPro" id="IPR006050">
    <property type="entry name" value="DNA_photolyase_N"/>
</dbReference>
<dbReference type="Gene3D" id="1.25.40.80">
    <property type="match status" value="1"/>
</dbReference>
<dbReference type="InterPro" id="IPR014729">
    <property type="entry name" value="Rossmann-like_a/b/a_fold"/>
</dbReference>
<dbReference type="GO" id="GO:0005737">
    <property type="term" value="C:cytoplasm"/>
    <property type="evidence" value="ECO:0007669"/>
    <property type="project" value="TreeGrafter"/>
</dbReference>
<dbReference type="GO" id="GO:0071949">
    <property type="term" value="F:FAD binding"/>
    <property type="evidence" value="ECO:0007669"/>
    <property type="project" value="TreeGrafter"/>
</dbReference>
<dbReference type="InterPro" id="IPR002081">
    <property type="entry name" value="Cryptochrome/DNA_photolyase_1"/>
</dbReference>
<dbReference type="PROSITE" id="PS51645">
    <property type="entry name" value="PHR_CRY_ALPHA_BETA"/>
    <property type="match status" value="1"/>
</dbReference>
<feature type="site" description="Electron transfer via tryptophanyl radical" evidence="5">
    <location>
        <position position="378"/>
    </location>
</feature>
<feature type="binding site" evidence="4">
    <location>
        <begin position="391"/>
        <end position="393"/>
    </location>
    <ligand>
        <name>FAD</name>
        <dbReference type="ChEBI" id="CHEBI:57692"/>
    </ligand>
</feature>
<evidence type="ECO:0000256" key="6">
    <source>
        <dbReference type="SAM" id="MobiDB-lite"/>
    </source>
</evidence>
<protein>
    <submittedName>
        <fullName evidence="8">Putative photolyase-cryptochrome</fullName>
    </submittedName>
</protein>
<dbReference type="GO" id="GO:0003904">
    <property type="term" value="F:deoxyribodipyrimidine photo-lyase activity"/>
    <property type="evidence" value="ECO:0007669"/>
    <property type="project" value="TreeGrafter"/>
</dbReference>
<dbReference type="SUPFAM" id="SSF48173">
    <property type="entry name" value="Cryptochrome/photolyase FAD-binding domain"/>
    <property type="match status" value="1"/>
</dbReference>
<dbReference type="Pfam" id="PF03441">
    <property type="entry name" value="FAD_binding_7"/>
    <property type="match status" value="1"/>
</dbReference>
<evidence type="ECO:0000256" key="5">
    <source>
        <dbReference type="PIRSR" id="PIRSR602081-2"/>
    </source>
</evidence>
<dbReference type="Gene3D" id="1.10.579.10">
    <property type="entry name" value="DNA Cyclobutane Dipyrimidine Photolyase, subunit A, domain 3"/>
    <property type="match status" value="1"/>
</dbReference>
<dbReference type="GO" id="GO:0005634">
    <property type="term" value="C:nucleus"/>
    <property type="evidence" value="ECO:0007669"/>
    <property type="project" value="TreeGrafter"/>
</dbReference>
<organism evidence="8">
    <name type="scientific">Lampea lactea</name>
    <dbReference type="NCBI Taxonomy" id="1403706"/>
    <lineage>
        <taxon>Eukaryota</taxon>
        <taxon>Metazoa</taxon>
        <taxon>Ctenophora</taxon>
        <taxon>Tentaculata</taxon>
        <taxon>Cydippida</taxon>
        <taxon>Lampeidae</taxon>
        <taxon>Lampea</taxon>
    </lineage>
</organism>
<feature type="domain" description="Photolyase/cryptochrome alpha/beta" evidence="7">
    <location>
        <begin position="3"/>
        <end position="132"/>
    </location>
</feature>
<evidence type="ECO:0000256" key="4">
    <source>
        <dbReference type="PIRSR" id="PIRSR602081-1"/>
    </source>
</evidence>
<proteinExistence type="evidence at transcript level"/>
<comment type="similarity">
    <text evidence="1">Belongs to the DNA photolyase class-1 family.</text>
</comment>
<dbReference type="GO" id="GO:0003677">
    <property type="term" value="F:DNA binding"/>
    <property type="evidence" value="ECO:0007669"/>
    <property type="project" value="TreeGrafter"/>
</dbReference>
<comment type="cofactor">
    <cofactor evidence="4">
        <name>FAD</name>
        <dbReference type="ChEBI" id="CHEBI:57692"/>
    </cofactor>
    <text evidence="4">Binds 1 FAD per subunit.</text>
</comment>
<dbReference type="InterPro" id="IPR036134">
    <property type="entry name" value="Crypto/Photolyase_FAD-like_sf"/>
</dbReference>
<evidence type="ECO:0000313" key="8">
    <source>
        <dbReference type="EMBL" id="AQX17843.1"/>
    </source>
</evidence>
<dbReference type="Gene3D" id="3.40.50.620">
    <property type="entry name" value="HUPs"/>
    <property type="match status" value="1"/>
</dbReference>
<dbReference type="InterPro" id="IPR036155">
    <property type="entry name" value="Crypto/Photolyase_N_sf"/>
</dbReference>
<evidence type="ECO:0000259" key="7">
    <source>
        <dbReference type="PROSITE" id="PS51645"/>
    </source>
</evidence>
<dbReference type="PANTHER" id="PTHR11455">
    <property type="entry name" value="CRYPTOCHROME"/>
    <property type="match status" value="1"/>
</dbReference>
<name>A0A1S6WNH3_9METZ</name>
<keyword evidence="3 4" id="KW-0274">FAD</keyword>